<reference evidence="2" key="1">
    <citation type="journal article" date="2011" name="PLoS Biol.">
        <title>Gene gain and loss during evolution of obligate parasitism in the white rust pathogen of Arabidopsis thaliana.</title>
        <authorList>
            <person name="Kemen E."/>
            <person name="Gardiner A."/>
            <person name="Schultz-Larsen T."/>
            <person name="Kemen A.C."/>
            <person name="Balmuth A.L."/>
            <person name="Robert-Seilaniantz A."/>
            <person name="Bailey K."/>
            <person name="Holub E."/>
            <person name="Studholme D.J."/>
            <person name="Maclean D."/>
            <person name="Jones J.D."/>
        </authorList>
    </citation>
    <scope>NUCLEOTIDE SEQUENCE</scope>
</reference>
<feature type="transmembrane region" description="Helical" evidence="1">
    <location>
        <begin position="58"/>
        <end position="76"/>
    </location>
</feature>
<accession>F0WH92</accession>
<dbReference type="EMBL" id="FR824143">
    <property type="protein sequence ID" value="CCA20607.1"/>
    <property type="molecule type" value="Genomic_DNA"/>
</dbReference>
<keyword evidence="1" id="KW-0812">Transmembrane</keyword>
<organism evidence="2">
    <name type="scientific">Albugo laibachii Nc14</name>
    <dbReference type="NCBI Taxonomy" id="890382"/>
    <lineage>
        <taxon>Eukaryota</taxon>
        <taxon>Sar</taxon>
        <taxon>Stramenopiles</taxon>
        <taxon>Oomycota</taxon>
        <taxon>Peronosporomycetes</taxon>
        <taxon>Albuginales</taxon>
        <taxon>Albuginaceae</taxon>
        <taxon>Albugo</taxon>
    </lineage>
</organism>
<sequence>MNLAASETETCGNHFHSVQATTFSEKLNKALRMKAGLQTRSIQLRATNKKLQRHKKRCICVNISMYHICLQLLYYLNELLYFLPAANQLYGHHTFGNLI</sequence>
<protein>
    <submittedName>
        <fullName evidence="2">AlNc14C98G5957 protein</fullName>
    </submittedName>
</protein>
<proteinExistence type="predicted"/>
<evidence type="ECO:0000313" key="2">
    <source>
        <dbReference type="EMBL" id="CCA20607.1"/>
    </source>
</evidence>
<evidence type="ECO:0000256" key="1">
    <source>
        <dbReference type="SAM" id="Phobius"/>
    </source>
</evidence>
<keyword evidence="1" id="KW-1133">Transmembrane helix</keyword>
<reference evidence="2" key="2">
    <citation type="submission" date="2011-02" db="EMBL/GenBank/DDBJ databases">
        <authorList>
            <person name="MacLean D."/>
        </authorList>
    </citation>
    <scope>NUCLEOTIDE SEQUENCE</scope>
</reference>
<keyword evidence="1" id="KW-0472">Membrane</keyword>
<dbReference type="AlphaFoldDB" id="F0WH92"/>
<name>F0WH92_9STRA</name>
<gene>
    <name evidence="2" type="primary">AlNc14C98G5957</name>
    <name evidence="2" type="ORF">ALNC14_067500</name>
</gene>
<dbReference type="HOGENOM" id="CLU_2325069_0_0_1"/>